<protein>
    <submittedName>
        <fullName evidence="2">Uncharacterized protein</fullName>
    </submittedName>
</protein>
<sequence length="78" mass="8625">MSTGRSGKSQPGRRRRRFYGKVGKVGQVGGSGSSFIDAIASGKAKPHSSPSRDEWGDDRPSAEQERRFLEEQRPPHWG</sequence>
<name>A0A9X3RF35_9CORY</name>
<evidence type="ECO:0000313" key="3">
    <source>
        <dbReference type="Proteomes" id="UP001146469"/>
    </source>
</evidence>
<keyword evidence="3" id="KW-1185">Reference proteome</keyword>
<comment type="caution">
    <text evidence="2">The sequence shown here is derived from an EMBL/GenBank/DDBJ whole genome shotgun (WGS) entry which is preliminary data.</text>
</comment>
<feature type="region of interest" description="Disordered" evidence="1">
    <location>
        <begin position="1"/>
        <end position="78"/>
    </location>
</feature>
<evidence type="ECO:0000313" key="2">
    <source>
        <dbReference type="EMBL" id="MCZ9289564.1"/>
    </source>
</evidence>
<feature type="compositionally biased region" description="Basic and acidic residues" evidence="1">
    <location>
        <begin position="50"/>
        <end position="78"/>
    </location>
</feature>
<dbReference type="Proteomes" id="UP001146469">
    <property type="component" value="Unassembled WGS sequence"/>
</dbReference>
<reference evidence="2" key="1">
    <citation type="submission" date="2022-02" db="EMBL/GenBank/DDBJ databases">
        <title>Corynebacterium sp. from urogenital microbiome.</title>
        <authorList>
            <person name="Cappelli E.A."/>
            <person name="Ribeiro T.G."/>
            <person name="Peixe L."/>
        </authorList>
    </citation>
    <scope>NUCLEOTIDE SEQUENCE</scope>
    <source>
        <strain evidence="2">C8Ua_174</strain>
    </source>
</reference>
<proteinExistence type="predicted"/>
<gene>
    <name evidence="2" type="ORF">L8V00_04985</name>
</gene>
<dbReference type="RefSeq" id="WP_269944373.1">
    <property type="nucleotide sequence ID" value="NZ_JAKMUT010000003.1"/>
</dbReference>
<accession>A0A9X3RF35</accession>
<organism evidence="2 3">
    <name type="scientific">Corynebacterium evansiae</name>
    <dbReference type="NCBI Taxonomy" id="2913499"/>
    <lineage>
        <taxon>Bacteria</taxon>
        <taxon>Bacillati</taxon>
        <taxon>Actinomycetota</taxon>
        <taxon>Actinomycetes</taxon>
        <taxon>Mycobacteriales</taxon>
        <taxon>Corynebacteriaceae</taxon>
        <taxon>Corynebacterium</taxon>
    </lineage>
</organism>
<evidence type="ECO:0000256" key="1">
    <source>
        <dbReference type="SAM" id="MobiDB-lite"/>
    </source>
</evidence>
<dbReference type="EMBL" id="JAKMUT010000003">
    <property type="protein sequence ID" value="MCZ9289564.1"/>
    <property type="molecule type" value="Genomic_DNA"/>
</dbReference>
<dbReference type="AlphaFoldDB" id="A0A9X3RF35"/>